<keyword evidence="1" id="KW-0732">Signal</keyword>
<dbReference type="CDD" id="cd14747">
    <property type="entry name" value="PBP2_MalE"/>
    <property type="match status" value="1"/>
</dbReference>
<dbReference type="Gene3D" id="3.40.190.10">
    <property type="entry name" value="Periplasmic binding protein-like II"/>
    <property type="match status" value="2"/>
</dbReference>
<evidence type="ECO:0000256" key="1">
    <source>
        <dbReference type="SAM" id="SignalP"/>
    </source>
</evidence>
<dbReference type="Pfam" id="PF01547">
    <property type="entry name" value="SBP_bac_1"/>
    <property type="match status" value="1"/>
</dbReference>
<dbReference type="EMBL" id="MEUB01000013">
    <property type="protein sequence ID" value="OGC23976.1"/>
    <property type="molecule type" value="Genomic_DNA"/>
</dbReference>
<name>A0A1F4SU62_UNCSA</name>
<dbReference type="PROSITE" id="PS51257">
    <property type="entry name" value="PROKAR_LIPOPROTEIN"/>
    <property type="match status" value="1"/>
</dbReference>
<feature type="chain" id="PRO_5009514452" description="ABC transporter substrate-binding protein" evidence="1">
    <location>
        <begin position="22"/>
        <end position="446"/>
    </location>
</feature>
<evidence type="ECO:0000313" key="2">
    <source>
        <dbReference type="EMBL" id="OGC23976.1"/>
    </source>
</evidence>
<gene>
    <name evidence="2" type="ORF">A2310_05460</name>
</gene>
<feature type="signal peptide" evidence="1">
    <location>
        <begin position="1"/>
        <end position="21"/>
    </location>
</feature>
<protein>
    <recommendedName>
        <fullName evidence="4">ABC transporter substrate-binding protein</fullName>
    </recommendedName>
</protein>
<proteinExistence type="predicted"/>
<dbReference type="InterPro" id="IPR006059">
    <property type="entry name" value="SBP"/>
</dbReference>
<dbReference type="Proteomes" id="UP000178417">
    <property type="component" value="Unassembled WGS sequence"/>
</dbReference>
<dbReference type="SUPFAM" id="SSF53850">
    <property type="entry name" value="Periplasmic binding protein-like II"/>
    <property type="match status" value="1"/>
</dbReference>
<reference evidence="2 3" key="1">
    <citation type="journal article" date="2016" name="Nat. Commun.">
        <title>Thousands of microbial genomes shed light on interconnected biogeochemical processes in an aquifer system.</title>
        <authorList>
            <person name="Anantharaman K."/>
            <person name="Brown C.T."/>
            <person name="Hug L.A."/>
            <person name="Sharon I."/>
            <person name="Castelle C.J."/>
            <person name="Probst A.J."/>
            <person name="Thomas B.C."/>
            <person name="Singh A."/>
            <person name="Wilkins M.J."/>
            <person name="Karaoz U."/>
            <person name="Brodie E.L."/>
            <person name="Williams K.H."/>
            <person name="Hubbard S.S."/>
            <person name="Banfield J.F."/>
        </authorList>
    </citation>
    <scope>NUCLEOTIDE SEQUENCE [LARGE SCALE GENOMIC DNA]</scope>
</reference>
<dbReference type="PANTHER" id="PTHR43649:SF12">
    <property type="entry name" value="DIACETYLCHITOBIOSE BINDING PROTEIN DASA"/>
    <property type="match status" value="1"/>
</dbReference>
<accession>A0A1F4SU62</accession>
<organism evidence="2 3">
    <name type="scientific">candidate division WOR-1 bacterium RIFOXYB2_FULL_37_13</name>
    <dbReference type="NCBI Taxonomy" id="1802579"/>
    <lineage>
        <taxon>Bacteria</taxon>
        <taxon>Bacillati</taxon>
        <taxon>Saganbacteria</taxon>
    </lineage>
</organism>
<evidence type="ECO:0000313" key="3">
    <source>
        <dbReference type="Proteomes" id="UP000178417"/>
    </source>
</evidence>
<evidence type="ECO:0008006" key="4">
    <source>
        <dbReference type="Google" id="ProtNLM"/>
    </source>
</evidence>
<dbReference type="PANTHER" id="PTHR43649">
    <property type="entry name" value="ARABINOSE-BINDING PROTEIN-RELATED"/>
    <property type="match status" value="1"/>
</dbReference>
<dbReference type="STRING" id="1802579.A2310_05460"/>
<dbReference type="InterPro" id="IPR050490">
    <property type="entry name" value="Bact_solute-bd_prot1"/>
</dbReference>
<sequence length="446" mass="48399">MRKFVLLFCLLVLSLTLVSCAPSKDGNDIVTVRMWMMPNSLEPVIDIKEVLTPFEEANPKIKVEVTLLDWGAAWTKITTAATSQDTPDIVQLGSTWVGSISGMGALWDMNDKVGELGGAAAFVPAAWATSGIIGSGKVTSIPWIVDARALYYRTDVLKAAGLTPKDLATWDSFKASLTKIKDAKLTIEGLEIAPLGMPGKNDWNVVHNLSPWIWGAGGDFLSKDMKASVLNSTQALKGVSFYISLVKAGLVPAEFLELNTAQVSSNFNNGSVAMYFDGPYEVRTLTTPPAQGGAADSITARNFGVLPYPKGPEGQYTFVGGSNLAIFKASKNKEAAWKVVKYLTSDPGAQLDYTKACGFLPAYKKVFDNPYFSVSPARKVFKEAIIYGKTYPCIPSWGMLEPILTRRFGILWDYVTGSGENVDMGDIQKQLDLGKREVESVLNQGE</sequence>
<comment type="caution">
    <text evidence="2">The sequence shown here is derived from an EMBL/GenBank/DDBJ whole genome shotgun (WGS) entry which is preliminary data.</text>
</comment>
<dbReference type="AlphaFoldDB" id="A0A1F4SU62"/>